<feature type="compositionally biased region" description="Basic and acidic residues" evidence="1">
    <location>
        <begin position="12"/>
        <end position="27"/>
    </location>
</feature>
<feature type="compositionally biased region" description="Low complexity" evidence="1">
    <location>
        <begin position="517"/>
        <end position="527"/>
    </location>
</feature>
<comment type="caution">
    <text evidence="3">The sequence shown here is derived from an EMBL/GenBank/DDBJ whole genome shotgun (WGS) entry which is preliminary data.</text>
</comment>
<keyword evidence="2" id="KW-1133">Transmembrane helix</keyword>
<feature type="region of interest" description="Disordered" evidence="1">
    <location>
        <begin position="630"/>
        <end position="650"/>
    </location>
</feature>
<feature type="compositionally biased region" description="Basic and acidic residues" evidence="1">
    <location>
        <begin position="97"/>
        <end position="114"/>
    </location>
</feature>
<keyword evidence="2" id="KW-0812">Transmembrane</keyword>
<name>A0A8J3TE91_9ACTN</name>
<feature type="region of interest" description="Disordered" evidence="1">
    <location>
        <begin position="1"/>
        <end position="596"/>
    </location>
</feature>
<organism evidence="3 4">
    <name type="scientific">Planosporangium mesophilum</name>
    <dbReference type="NCBI Taxonomy" id="689768"/>
    <lineage>
        <taxon>Bacteria</taxon>
        <taxon>Bacillati</taxon>
        <taxon>Actinomycetota</taxon>
        <taxon>Actinomycetes</taxon>
        <taxon>Micromonosporales</taxon>
        <taxon>Micromonosporaceae</taxon>
        <taxon>Planosporangium</taxon>
    </lineage>
</organism>
<protein>
    <submittedName>
        <fullName evidence="3">Uncharacterized protein</fullName>
    </submittedName>
</protein>
<feature type="compositionally biased region" description="Pro residues" evidence="1">
    <location>
        <begin position="455"/>
        <end position="482"/>
    </location>
</feature>
<evidence type="ECO:0000256" key="1">
    <source>
        <dbReference type="SAM" id="MobiDB-lite"/>
    </source>
</evidence>
<evidence type="ECO:0000313" key="3">
    <source>
        <dbReference type="EMBL" id="GII24227.1"/>
    </source>
</evidence>
<feature type="compositionally biased region" description="Polar residues" evidence="1">
    <location>
        <begin position="630"/>
        <end position="639"/>
    </location>
</feature>
<keyword evidence="2" id="KW-0472">Membrane</keyword>
<evidence type="ECO:0000313" key="4">
    <source>
        <dbReference type="Proteomes" id="UP000599074"/>
    </source>
</evidence>
<proteinExistence type="predicted"/>
<feature type="compositionally biased region" description="Basic and acidic residues" evidence="1">
    <location>
        <begin position="65"/>
        <end position="80"/>
    </location>
</feature>
<gene>
    <name evidence="3" type="ORF">Pme01_38240</name>
</gene>
<dbReference type="RefSeq" id="WP_168116211.1">
    <property type="nucleotide sequence ID" value="NZ_BOON01000034.1"/>
</dbReference>
<accession>A0A8J3TE91</accession>
<evidence type="ECO:0000256" key="2">
    <source>
        <dbReference type="SAM" id="Phobius"/>
    </source>
</evidence>
<feature type="compositionally biased region" description="Low complexity" evidence="1">
    <location>
        <begin position="349"/>
        <end position="363"/>
    </location>
</feature>
<dbReference type="EMBL" id="BOON01000034">
    <property type="protein sequence ID" value="GII24227.1"/>
    <property type="molecule type" value="Genomic_DNA"/>
</dbReference>
<feature type="transmembrane region" description="Helical" evidence="2">
    <location>
        <begin position="601"/>
        <end position="625"/>
    </location>
</feature>
<feature type="compositionally biased region" description="Basic and acidic residues" evidence="1">
    <location>
        <begin position="555"/>
        <end position="594"/>
    </location>
</feature>
<reference evidence="3" key="1">
    <citation type="submission" date="2021-01" db="EMBL/GenBank/DDBJ databases">
        <title>Whole genome shotgun sequence of Planosporangium mesophilum NBRC 109066.</title>
        <authorList>
            <person name="Komaki H."/>
            <person name="Tamura T."/>
        </authorList>
    </citation>
    <scope>NUCLEOTIDE SEQUENCE</scope>
    <source>
        <strain evidence="3">NBRC 109066</strain>
    </source>
</reference>
<keyword evidence="4" id="KW-1185">Reference proteome</keyword>
<feature type="compositionally biased region" description="Basic and acidic residues" evidence="1">
    <location>
        <begin position="370"/>
        <end position="384"/>
    </location>
</feature>
<sequence length="828" mass="87111">MTNGSEPRRRRWSSDSSRRAAEARRAAEEDDAENLLSAFRPVPSERDVDSSGSVPGAPPVFGSPQDDRPPFEEAPRRGRSEPIVPAGEPAPRRSWRRSADAERPVEPVPERDDPASAAPPRAEPPLDPLRRSRRGDPATAGPPSWPPVTPVNPAGRGRPERPTGSVPVERPTGSVPVERPTGSVPVERPAPEEQRGRRFGLPGRGGSRDEPGAGRFRAAPEPPSRGFAGPEQAPQPPSGRARPTEYSRRPDDGPVSGSHESPPYGRRAAPEPPVDRRTAPEAPSGHRAAPEPPTGRRAAAEPPTGRRAAPEPNDWGSGPALYGAPPSSHGPASDQPTWAVDSGRHTRARGPAGDAGPAGVDPVRPARGGGRHERPADPAVERGRHSNPPEVAPPAQEQLGRGRPDGYGGDRSAAYQTGDRAVRGRRRAPEPDEQPSGGHRPADFSARASVSVPGTPAPPAPPPVRPVTPPPVPAAPGSPGPQPATRAWQPRSVSVDPTETALGRPSANARVVPAGSARVPTAARMPAAAPPGMDPRDAQRPASELDDLWSPPELPGRDSRRATEDSGRIRRRPEDSGSIRRRSREDRRVEEKRPSPLPTTWVTTALIVVGVIVLGLIATGGYFLINSGSSSTAAKQPTSGAGAGKTRDISSRDVDQAALTEQELFPGKQISVDAANYQVLKTQSSDCQSAATDDIAKLLGELDCTQVVRGTLKSPDGQFLVTAGIFNLKDEASANKAYESIKPALDAQKGRFTGLPAGDGTEAIVRAPTTLGWHPLGHFLAYAIVARADGKPIAADDAASKEVISDIVEGHLRDSVIAARAATPAVPK</sequence>
<dbReference type="AlphaFoldDB" id="A0A8J3TE91"/>
<feature type="compositionally biased region" description="Basic and acidic residues" evidence="1">
    <location>
        <begin position="242"/>
        <end position="252"/>
    </location>
</feature>
<dbReference type="Proteomes" id="UP000599074">
    <property type="component" value="Unassembled WGS sequence"/>
</dbReference>